<evidence type="ECO:0000313" key="13">
    <source>
        <dbReference type="Proteomes" id="UP000823615"/>
    </source>
</evidence>
<comment type="pathway">
    <text evidence="9">Amino-acid biosynthesis; L-methionine biosynthesis via de novo pathway; L-homoserine from L-aspartate: step 1/3.</text>
</comment>
<dbReference type="Pfam" id="PF00696">
    <property type="entry name" value="AA_kinase"/>
    <property type="match status" value="1"/>
</dbReference>
<dbReference type="SUPFAM" id="SSF53633">
    <property type="entry name" value="Carbamate kinase-like"/>
    <property type="match status" value="1"/>
</dbReference>
<dbReference type="Pfam" id="PF22468">
    <property type="entry name" value="ACT_9"/>
    <property type="match status" value="1"/>
</dbReference>
<comment type="similarity">
    <text evidence="2 8">Belongs to the aspartokinase family.</text>
</comment>
<dbReference type="GO" id="GO:0005829">
    <property type="term" value="C:cytosol"/>
    <property type="evidence" value="ECO:0007669"/>
    <property type="project" value="TreeGrafter"/>
</dbReference>
<dbReference type="AlphaFoldDB" id="A0A9D9H537"/>
<evidence type="ECO:0000256" key="2">
    <source>
        <dbReference type="ARBA" id="ARBA00010122"/>
    </source>
</evidence>
<evidence type="ECO:0000313" key="12">
    <source>
        <dbReference type="EMBL" id="MBO8436219.1"/>
    </source>
</evidence>
<keyword evidence="3 8" id="KW-0808">Transferase</keyword>
<evidence type="ECO:0000256" key="5">
    <source>
        <dbReference type="ARBA" id="ARBA00022777"/>
    </source>
</evidence>
<keyword evidence="4" id="KW-0547">Nucleotide-binding</keyword>
<dbReference type="NCBIfam" id="TIGR00657">
    <property type="entry name" value="asp_kinases"/>
    <property type="match status" value="1"/>
</dbReference>
<dbReference type="Gene3D" id="3.40.1160.10">
    <property type="entry name" value="Acetylglutamate kinase-like"/>
    <property type="match status" value="1"/>
</dbReference>
<dbReference type="PANTHER" id="PTHR21499">
    <property type="entry name" value="ASPARTATE KINASE"/>
    <property type="match status" value="1"/>
</dbReference>
<dbReference type="InterPro" id="IPR018042">
    <property type="entry name" value="Aspartate_kinase_CS"/>
</dbReference>
<comment type="caution">
    <text evidence="12">The sequence shown here is derived from an EMBL/GenBank/DDBJ whole genome shotgun (WGS) entry which is preliminary data.</text>
</comment>
<keyword evidence="6" id="KW-0067">ATP-binding</keyword>
<dbReference type="InterPro" id="IPR001048">
    <property type="entry name" value="Asp/Glu/Uridylate_kinase"/>
</dbReference>
<evidence type="ECO:0000256" key="6">
    <source>
        <dbReference type="ARBA" id="ARBA00022840"/>
    </source>
</evidence>
<dbReference type="PANTHER" id="PTHR21499:SF67">
    <property type="entry name" value="ASPARTOKINASE 3"/>
    <property type="match status" value="1"/>
</dbReference>
<evidence type="ECO:0000256" key="9">
    <source>
        <dbReference type="RuleBase" id="RU004249"/>
    </source>
</evidence>
<dbReference type="EC" id="2.7.2.4" evidence="8"/>
<dbReference type="Gene3D" id="3.30.2130.10">
    <property type="entry name" value="VC0802-like"/>
    <property type="match status" value="1"/>
</dbReference>
<reference evidence="12" key="1">
    <citation type="submission" date="2020-10" db="EMBL/GenBank/DDBJ databases">
        <authorList>
            <person name="Gilroy R."/>
        </authorList>
    </citation>
    <scope>NUCLEOTIDE SEQUENCE</scope>
    <source>
        <strain evidence="12">7293</strain>
    </source>
</reference>
<comment type="pathway">
    <text evidence="1 9">Amino-acid biosynthesis; L-lysine biosynthesis via DAP pathway; (S)-tetrahydrodipicolinate from L-aspartate: step 1/4.</text>
</comment>
<dbReference type="GO" id="GO:0004072">
    <property type="term" value="F:aspartate kinase activity"/>
    <property type="evidence" value="ECO:0007669"/>
    <property type="project" value="UniProtKB-EC"/>
</dbReference>
<comment type="catalytic activity">
    <reaction evidence="7 8">
        <text>L-aspartate + ATP = 4-phospho-L-aspartate + ADP</text>
        <dbReference type="Rhea" id="RHEA:23776"/>
        <dbReference type="ChEBI" id="CHEBI:29991"/>
        <dbReference type="ChEBI" id="CHEBI:30616"/>
        <dbReference type="ChEBI" id="CHEBI:57535"/>
        <dbReference type="ChEBI" id="CHEBI:456216"/>
        <dbReference type="EC" id="2.7.2.4"/>
    </reaction>
</comment>
<reference evidence="12" key="2">
    <citation type="journal article" date="2021" name="PeerJ">
        <title>Extensive microbial diversity within the chicken gut microbiome revealed by metagenomics and culture.</title>
        <authorList>
            <person name="Gilroy R."/>
            <person name="Ravi A."/>
            <person name="Getino M."/>
            <person name="Pursley I."/>
            <person name="Horton D.L."/>
            <person name="Alikhan N.F."/>
            <person name="Baker D."/>
            <person name="Gharbi K."/>
            <person name="Hall N."/>
            <person name="Watson M."/>
            <person name="Adriaenssens E.M."/>
            <person name="Foster-Nyarko E."/>
            <person name="Jarju S."/>
            <person name="Secka A."/>
            <person name="Antonio M."/>
            <person name="Oren A."/>
            <person name="Chaudhuri R.R."/>
            <person name="La Ragione R."/>
            <person name="Hildebrand F."/>
            <person name="Pallen M.J."/>
        </authorList>
    </citation>
    <scope>NUCLEOTIDE SEQUENCE</scope>
    <source>
        <strain evidence="12">7293</strain>
    </source>
</reference>
<dbReference type="SUPFAM" id="SSF55021">
    <property type="entry name" value="ACT-like"/>
    <property type="match status" value="1"/>
</dbReference>
<name>A0A9D9H537_9SPIO</name>
<dbReference type="GO" id="GO:0005524">
    <property type="term" value="F:ATP binding"/>
    <property type="evidence" value="ECO:0007669"/>
    <property type="project" value="UniProtKB-KW"/>
</dbReference>
<dbReference type="InterPro" id="IPR001341">
    <property type="entry name" value="Asp_kinase"/>
</dbReference>
<feature type="domain" description="Aspartokinase ACT" evidence="11">
    <location>
        <begin position="373"/>
        <end position="429"/>
    </location>
</feature>
<dbReference type="GO" id="GO:0009090">
    <property type="term" value="P:homoserine biosynthetic process"/>
    <property type="evidence" value="ECO:0007669"/>
    <property type="project" value="TreeGrafter"/>
</dbReference>
<dbReference type="InterPro" id="IPR036393">
    <property type="entry name" value="AceGlu_kinase-like_sf"/>
</dbReference>
<dbReference type="EMBL" id="JADIMT010000055">
    <property type="protein sequence ID" value="MBO8436219.1"/>
    <property type="molecule type" value="Genomic_DNA"/>
</dbReference>
<dbReference type="Proteomes" id="UP000823615">
    <property type="component" value="Unassembled WGS sequence"/>
</dbReference>
<dbReference type="GO" id="GO:0009089">
    <property type="term" value="P:lysine biosynthetic process via diaminopimelate"/>
    <property type="evidence" value="ECO:0007669"/>
    <property type="project" value="TreeGrafter"/>
</dbReference>
<evidence type="ECO:0000259" key="10">
    <source>
        <dbReference type="Pfam" id="PF00696"/>
    </source>
</evidence>
<accession>A0A9D9H537</accession>
<dbReference type="PROSITE" id="PS00324">
    <property type="entry name" value="ASPARTOKINASE"/>
    <property type="match status" value="1"/>
</dbReference>
<dbReference type="InterPro" id="IPR045865">
    <property type="entry name" value="ACT-like_dom_sf"/>
</dbReference>
<evidence type="ECO:0000256" key="3">
    <source>
        <dbReference type="ARBA" id="ARBA00022679"/>
    </source>
</evidence>
<gene>
    <name evidence="12" type="ORF">IAA97_04500</name>
</gene>
<dbReference type="InterPro" id="IPR054352">
    <property type="entry name" value="ACT_Aspartokinase"/>
</dbReference>
<protein>
    <recommendedName>
        <fullName evidence="8">Aspartokinase</fullName>
        <ecNumber evidence="8">2.7.2.4</ecNumber>
    </recommendedName>
</protein>
<evidence type="ECO:0000256" key="8">
    <source>
        <dbReference type="RuleBase" id="RU003448"/>
    </source>
</evidence>
<keyword evidence="5 8" id="KW-0418">Kinase</keyword>
<evidence type="ECO:0000256" key="4">
    <source>
        <dbReference type="ARBA" id="ARBA00022741"/>
    </source>
</evidence>
<comment type="pathway">
    <text evidence="9">Amino-acid biosynthesis; L-threonine biosynthesis; L-threonine from L-aspartate: step 1/5.</text>
</comment>
<proteinExistence type="inferred from homology"/>
<keyword evidence="9" id="KW-0028">Amino-acid biosynthesis</keyword>
<feature type="domain" description="Aspartate/glutamate/uridylate kinase" evidence="10">
    <location>
        <begin position="1"/>
        <end position="262"/>
    </location>
</feature>
<evidence type="ECO:0000256" key="1">
    <source>
        <dbReference type="ARBA" id="ARBA00004766"/>
    </source>
</evidence>
<evidence type="ECO:0000259" key="11">
    <source>
        <dbReference type="Pfam" id="PF22468"/>
    </source>
</evidence>
<organism evidence="12 13">
    <name type="scientific">Candidatus Ornithospirochaeta stercoripullorum</name>
    <dbReference type="NCBI Taxonomy" id="2840899"/>
    <lineage>
        <taxon>Bacteria</taxon>
        <taxon>Pseudomonadati</taxon>
        <taxon>Spirochaetota</taxon>
        <taxon>Spirochaetia</taxon>
        <taxon>Spirochaetales</taxon>
        <taxon>Spirochaetaceae</taxon>
        <taxon>Spirochaetaceae incertae sedis</taxon>
        <taxon>Candidatus Ornithospirochaeta</taxon>
    </lineage>
</organism>
<evidence type="ECO:0000256" key="7">
    <source>
        <dbReference type="ARBA" id="ARBA00047872"/>
    </source>
</evidence>
<sequence>MIVSKFGGSSVADADQIKKVKAILDSDKNRRIAIVSAPGKRNKDDEKITDLLYKCNSLVQKGLTCRPVFNEISKRFVQIAQKLKIDDVKLSERLDDIRCMIDAGRGADYTASRGEYLSALVISEYLGWEFLDAEDVIVINSDSTVNEVTYKKLREKLDPEKRYVIPGFYGETEQGVVKTFTRGGSDITGSIVAKAVNAELYENWTDVSGIYRADPRIIENASVNPELSYKEVRELSDVGATVFHEEAIAPIYDSGIPIVVKNTNKPDEPGTRIVPESNDFGATAVSARSGLSRIRLRKLMLFKKYGVRHALLTMLHVFGIRPCYSLFGIDSIVWFFDSKMANESVCQAMCERLKKEFELDSIEVDHGHAILGVVGDGMDSSDAYFKAAEALNENGIGITFLNYGASATSVLFGVKEEQANDAVRAVYKKLF</sequence>